<dbReference type="RefSeq" id="WP_130414117.1">
    <property type="nucleotide sequence ID" value="NZ_SHKX01000013.1"/>
</dbReference>
<protein>
    <submittedName>
        <fullName evidence="1">Uncharacterized protein</fullName>
    </submittedName>
</protein>
<comment type="caution">
    <text evidence="1">The sequence shown here is derived from an EMBL/GenBank/DDBJ whole genome shotgun (WGS) entry which is preliminary data.</text>
</comment>
<name>A0A4Q7YNT4_9GAMM</name>
<reference evidence="1 2" key="1">
    <citation type="submission" date="2019-02" db="EMBL/GenBank/DDBJ databases">
        <title>Genomic Encyclopedia of Type Strains, Phase IV (KMG-IV): sequencing the most valuable type-strain genomes for metagenomic binning, comparative biology and taxonomic classification.</title>
        <authorList>
            <person name="Goeker M."/>
        </authorList>
    </citation>
    <scope>NUCLEOTIDE SEQUENCE [LARGE SCALE GENOMIC DNA]</scope>
    <source>
        <strain evidence="1 2">DSM 105135</strain>
    </source>
</reference>
<evidence type="ECO:0000313" key="1">
    <source>
        <dbReference type="EMBL" id="RZU38501.1"/>
    </source>
</evidence>
<dbReference type="AlphaFoldDB" id="A0A4Q7YNT4"/>
<evidence type="ECO:0000313" key="2">
    <source>
        <dbReference type="Proteomes" id="UP000292423"/>
    </source>
</evidence>
<organism evidence="1 2">
    <name type="scientific">Fluviicoccus keumensis</name>
    <dbReference type="NCBI Taxonomy" id="1435465"/>
    <lineage>
        <taxon>Bacteria</taxon>
        <taxon>Pseudomonadati</taxon>
        <taxon>Pseudomonadota</taxon>
        <taxon>Gammaproteobacteria</taxon>
        <taxon>Moraxellales</taxon>
        <taxon>Moraxellaceae</taxon>
        <taxon>Fluviicoccus</taxon>
    </lineage>
</organism>
<accession>A0A4Q7YNT4</accession>
<proteinExistence type="predicted"/>
<dbReference type="EMBL" id="SHKX01000013">
    <property type="protein sequence ID" value="RZU38501.1"/>
    <property type="molecule type" value="Genomic_DNA"/>
</dbReference>
<dbReference type="Proteomes" id="UP000292423">
    <property type="component" value="Unassembled WGS sequence"/>
</dbReference>
<sequence>MTAELALRRLALRMALLNESDRQWILEQLEVAERSRVLSLMEEVVRRGFVNTPELVGVALSETSQSLFPSAVSLNGPEIQQSCHPAWRALLVSARSGPEFSDRLFEPDVAAWADRFEGERLPPAWGGLLEARLASKGRPS</sequence>
<keyword evidence="2" id="KW-1185">Reference proteome</keyword>
<gene>
    <name evidence="1" type="ORF">EV700_2435</name>
</gene>